<dbReference type="SUPFAM" id="SSF141130">
    <property type="entry name" value="Acetamidase/Formamidase-like"/>
    <property type="match status" value="1"/>
</dbReference>
<evidence type="ECO:0000313" key="2">
    <source>
        <dbReference type="EMBL" id="KAK9814840.1"/>
    </source>
</evidence>
<dbReference type="Gene3D" id="2.60.120.580">
    <property type="entry name" value="Acetamidase/Formamidase-like domains"/>
    <property type="match status" value="2"/>
</dbReference>
<accession>A0AAW1PYF5</accession>
<dbReference type="PANTHER" id="PTHR31891">
    <property type="entry name" value="FORMAMIDASE C869.04-RELATED"/>
    <property type="match status" value="1"/>
</dbReference>
<proteinExistence type="predicted"/>
<dbReference type="GO" id="GO:0016811">
    <property type="term" value="F:hydrolase activity, acting on carbon-nitrogen (but not peptide) bonds, in linear amides"/>
    <property type="evidence" value="ECO:0007669"/>
    <property type="project" value="InterPro"/>
</dbReference>
<comment type="caution">
    <text evidence="2">The sequence shown here is derived from an EMBL/GenBank/DDBJ whole genome shotgun (WGS) entry which is preliminary data.</text>
</comment>
<feature type="chain" id="PRO_5043811003" description="Acetamidase" evidence="1">
    <location>
        <begin position="25"/>
        <end position="570"/>
    </location>
</feature>
<reference evidence="2 3" key="1">
    <citation type="journal article" date="2024" name="Nat. Commun.">
        <title>Phylogenomics reveals the evolutionary origins of lichenization in chlorophyte algae.</title>
        <authorList>
            <person name="Puginier C."/>
            <person name="Libourel C."/>
            <person name="Otte J."/>
            <person name="Skaloud P."/>
            <person name="Haon M."/>
            <person name="Grisel S."/>
            <person name="Petersen M."/>
            <person name="Berrin J.G."/>
            <person name="Delaux P.M."/>
            <person name="Dal Grande F."/>
            <person name="Keller J."/>
        </authorList>
    </citation>
    <scope>NUCLEOTIDE SEQUENCE [LARGE SCALE GENOMIC DNA]</scope>
    <source>
        <strain evidence="2 3">SAG 2043</strain>
    </source>
</reference>
<dbReference type="Pfam" id="PF03069">
    <property type="entry name" value="FmdA_AmdA"/>
    <property type="match status" value="1"/>
</dbReference>
<evidence type="ECO:0000313" key="3">
    <source>
        <dbReference type="Proteomes" id="UP001489004"/>
    </source>
</evidence>
<dbReference type="EMBL" id="JALJOR010000007">
    <property type="protein sequence ID" value="KAK9814840.1"/>
    <property type="molecule type" value="Genomic_DNA"/>
</dbReference>
<evidence type="ECO:0000256" key="1">
    <source>
        <dbReference type="SAM" id="SignalP"/>
    </source>
</evidence>
<evidence type="ECO:0008006" key="4">
    <source>
        <dbReference type="Google" id="ProtNLM"/>
    </source>
</evidence>
<dbReference type="AlphaFoldDB" id="A0AAW1PYF5"/>
<dbReference type="Gene3D" id="3.10.28.20">
    <property type="entry name" value="Acetamidase/Formamidase-like domains"/>
    <property type="match status" value="1"/>
</dbReference>
<feature type="signal peptide" evidence="1">
    <location>
        <begin position="1"/>
        <end position="24"/>
    </location>
</feature>
<name>A0AAW1PYF5_9CHLO</name>
<keyword evidence="1" id="KW-0732">Signal</keyword>
<gene>
    <name evidence="2" type="ORF">WJX72_012452</name>
</gene>
<dbReference type="Proteomes" id="UP001489004">
    <property type="component" value="Unassembled WGS sequence"/>
</dbReference>
<organism evidence="2 3">
    <name type="scientific">[Myrmecia] bisecta</name>
    <dbReference type="NCBI Taxonomy" id="41462"/>
    <lineage>
        <taxon>Eukaryota</taxon>
        <taxon>Viridiplantae</taxon>
        <taxon>Chlorophyta</taxon>
        <taxon>core chlorophytes</taxon>
        <taxon>Trebouxiophyceae</taxon>
        <taxon>Trebouxiales</taxon>
        <taxon>Trebouxiaceae</taxon>
        <taxon>Myrmecia</taxon>
    </lineage>
</organism>
<sequence>MKMMHRGGLVFLLLALAVLDACRASIDLKTVTEMVRRELLDAARSPMFNATIPLLYNTSAFFPSPKATKLPSGMGNPVPSCCSAKGSVSTASIGADAGCGVPSLKASSKTGHWGYWYDGLEPAMVVNSGDVVDIEMPTFVSAQAWELMGEGDPGIEDIHHWDENGPRIAYRGPTGTSGGHYMTGPVYVCGAEPGDVLQVDILDLIPRPNPGKDNRTVGVTTAFGIGWWARVGYVTPGYKADRNVAVVYEAIKDKEGRAQYWEPLYSFDNNDPRINLTTPGCVPQSGPVPRTTPAGYAEWNNSDYKFGGVSIPCKDGKQDWTYPNNQFSGQITIVPEEARDYSIKGTYRLPVNMHIGNIGLAPATGVAMITSPPMRSGGNLDDKRIGIGATMYYPVEVAGALLSMGDCHGHQGDGESAATGIEVSLNGRFKITLHKAANLPKKVSVLDYPLLENENEFIIHGYAYKDWIREIPNPQVNVSKYGPYGGVDLNRAMNVIYNQTREFLMVNYNVTEDIAVNILSHVDFGITQIVDSNVGLHAMIPKWMFNTTGWKDEPYYQAKVKTGTSRTFYP</sequence>
<keyword evidence="3" id="KW-1185">Reference proteome</keyword>
<dbReference type="PANTHER" id="PTHR31891:SF1">
    <property type="entry name" value="FORMAMIDASE C869.04-RELATED"/>
    <property type="match status" value="1"/>
</dbReference>
<protein>
    <recommendedName>
        <fullName evidence="4">Acetamidase</fullName>
    </recommendedName>
</protein>
<dbReference type="InterPro" id="IPR004304">
    <property type="entry name" value="FmdA_AmdA"/>
</dbReference>